<evidence type="ECO:0000256" key="1">
    <source>
        <dbReference type="SAM" id="MobiDB-lite"/>
    </source>
</evidence>
<feature type="region of interest" description="Disordered" evidence="1">
    <location>
        <begin position="1"/>
        <end position="150"/>
    </location>
</feature>
<feature type="compositionally biased region" description="Low complexity" evidence="1">
    <location>
        <begin position="225"/>
        <end position="241"/>
    </location>
</feature>
<feature type="region of interest" description="Disordered" evidence="1">
    <location>
        <begin position="225"/>
        <end position="292"/>
    </location>
</feature>
<organism evidence="2 3">
    <name type="scientific">Saguinus oedipus</name>
    <name type="common">Cotton-top tamarin</name>
    <name type="synonym">Oedipomidas oedipus</name>
    <dbReference type="NCBI Taxonomy" id="9490"/>
    <lineage>
        <taxon>Eukaryota</taxon>
        <taxon>Metazoa</taxon>
        <taxon>Chordata</taxon>
        <taxon>Craniata</taxon>
        <taxon>Vertebrata</taxon>
        <taxon>Euteleostomi</taxon>
        <taxon>Mammalia</taxon>
        <taxon>Eutheria</taxon>
        <taxon>Euarchontoglires</taxon>
        <taxon>Primates</taxon>
        <taxon>Haplorrhini</taxon>
        <taxon>Platyrrhini</taxon>
        <taxon>Cebidae</taxon>
        <taxon>Callitrichinae</taxon>
        <taxon>Saguinus</taxon>
    </lineage>
</organism>
<keyword evidence="3" id="KW-1185">Reference proteome</keyword>
<accession>A0ABQ9WIC5</accession>
<evidence type="ECO:0000313" key="3">
    <source>
        <dbReference type="Proteomes" id="UP001266305"/>
    </source>
</evidence>
<reference evidence="2 3" key="1">
    <citation type="submission" date="2023-05" db="EMBL/GenBank/DDBJ databases">
        <title>B98-5 Cell Line De Novo Hybrid Assembly: An Optical Mapping Approach.</title>
        <authorList>
            <person name="Kananen K."/>
            <person name="Auerbach J.A."/>
            <person name="Kautto E."/>
            <person name="Blachly J.S."/>
        </authorList>
    </citation>
    <scope>NUCLEOTIDE SEQUENCE [LARGE SCALE GENOMIC DNA]</scope>
    <source>
        <strain evidence="2">B95-8</strain>
        <tissue evidence="2">Cell line</tissue>
    </source>
</reference>
<evidence type="ECO:0000313" key="2">
    <source>
        <dbReference type="EMBL" id="KAK2121412.1"/>
    </source>
</evidence>
<feature type="region of interest" description="Disordered" evidence="1">
    <location>
        <begin position="186"/>
        <end position="209"/>
    </location>
</feature>
<gene>
    <name evidence="2" type="ORF">P7K49_002798</name>
</gene>
<proteinExistence type="predicted"/>
<comment type="caution">
    <text evidence="2">The sequence shown here is derived from an EMBL/GenBank/DDBJ whole genome shotgun (WGS) entry which is preliminary data.</text>
</comment>
<feature type="compositionally biased region" description="Low complexity" evidence="1">
    <location>
        <begin position="112"/>
        <end position="146"/>
    </location>
</feature>
<dbReference type="Proteomes" id="UP001266305">
    <property type="component" value="Unassembled WGS sequence"/>
</dbReference>
<protein>
    <submittedName>
        <fullName evidence="2">Uncharacterized protein</fullName>
    </submittedName>
</protein>
<dbReference type="EMBL" id="JASSZA010000001">
    <property type="protein sequence ID" value="KAK2121412.1"/>
    <property type="molecule type" value="Genomic_DNA"/>
</dbReference>
<name>A0ABQ9WIC5_SAGOE</name>
<feature type="compositionally biased region" description="Basic residues" evidence="1">
    <location>
        <begin position="188"/>
        <end position="198"/>
    </location>
</feature>
<sequence>MDGASCPLLSGDQGLGTGPERRSPGQPHLWPCQGRPWQVKDEHRLQLQNSASWGRDPNPRPLTQARAQKPPSEEGRGRYSLSGGRPEGAGRPNPPARALRAGAGAGPPPSSPAAGLGPPKLARPLPAGRPAGLAPLPALTHATPGAVRPRPFYTREHRRTVPRIQPLLPTALTRCLRRSAALCVGRRSPPHCPRRSQRRSPQPSLSRPHPDPLWLSLFSHRNCSPALRPSSSASLPLNNSLHAPGSRHRLPRRAPGCEVAAAVPGGKEASQRAAPTPAPAPAWRRGDGSGEE</sequence>